<proteinExistence type="predicted"/>
<dbReference type="AlphaFoldDB" id="A0A0F9EMQ2"/>
<protein>
    <submittedName>
        <fullName evidence="3">Uncharacterized protein</fullName>
    </submittedName>
</protein>
<evidence type="ECO:0000313" key="3">
    <source>
        <dbReference type="EMBL" id="KKL75309.1"/>
    </source>
</evidence>
<dbReference type="SUPFAM" id="SSF53335">
    <property type="entry name" value="S-adenosyl-L-methionine-dependent methyltransferases"/>
    <property type="match status" value="1"/>
</dbReference>
<keyword evidence="1" id="KW-0489">Methyltransferase</keyword>
<feature type="non-terminal residue" evidence="3">
    <location>
        <position position="340"/>
    </location>
</feature>
<reference evidence="3" key="1">
    <citation type="journal article" date="2015" name="Nature">
        <title>Complex archaea that bridge the gap between prokaryotes and eukaryotes.</title>
        <authorList>
            <person name="Spang A."/>
            <person name="Saw J.H."/>
            <person name="Jorgensen S.L."/>
            <person name="Zaremba-Niedzwiedzka K."/>
            <person name="Martijn J."/>
            <person name="Lind A.E."/>
            <person name="van Eijk R."/>
            <person name="Schleper C."/>
            <person name="Guy L."/>
            <person name="Ettema T.J."/>
        </authorList>
    </citation>
    <scope>NUCLEOTIDE SEQUENCE</scope>
</reference>
<name>A0A0F9EMQ2_9ZZZZ</name>
<evidence type="ECO:0000256" key="1">
    <source>
        <dbReference type="ARBA" id="ARBA00022603"/>
    </source>
</evidence>
<dbReference type="Gene3D" id="3.40.50.150">
    <property type="entry name" value="Vaccinia Virus protein VP39"/>
    <property type="match status" value="1"/>
</dbReference>
<dbReference type="GO" id="GO:0032259">
    <property type="term" value="P:methylation"/>
    <property type="evidence" value="ECO:0007669"/>
    <property type="project" value="UniProtKB-KW"/>
</dbReference>
<organism evidence="3">
    <name type="scientific">marine sediment metagenome</name>
    <dbReference type="NCBI Taxonomy" id="412755"/>
    <lineage>
        <taxon>unclassified sequences</taxon>
        <taxon>metagenomes</taxon>
        <taxon>ecological metagenomes</taxon>
    </lineage>
</organism>
<comment type="caution">
    <text evidence="3">The sequence shown here is derived from an EMBL/GenBank/DDBJ whole genome shotgun (WGS) entry which is preliminary data.</text>
</comment>
<gene>
    <name evidence="3" type="ORF">LCGC14_2056170</name>
</gene>
<dbReference type="InterPro" id="IPR029063">
    <property type="entry name" value="SAM-dependent_MTases_sf"/>
</dbReference>
<evidence type="ECO:0000256" key="2">
    <source>
        <dbReference type="ARBA" id="ARBA00022679"/>
    </source>
</evidence>
<accession>A0A0F9EMQ2</accession>
<dbReference type="InterPro" id="IPR001525">
    <property type="entry name" value="C5_MeTfrase"/>
</dbReference>
<dbReference type="GO" id="GO:0008168">
    <property type="term" value="F:methyltransferase activity"/>
    <property type="evidence" value="ECO:0007669"/>
    <property type="project" value="UniProtKB-KW"/>
</dbReference>
<dbReference type="EMBL" id="LAZR01024388">
    <property type="protein sequence ID" value="KKL75309.1"/>
    <property type="molecule type" value="Genomic_DNA"/>
</dbReference>
<keyword evidence="2" id="KW-0808">Transferase</keyword>
<sequence length="340" mass="38080">MPELPDEMRPLFEEAAEPTAQVGALFAQQITQSAMGATVGGFMDSLLAPLTRALRRAALPGRLDLDTLVAASYRDLEPPEGTALALSELGVASGYFQILRELSRPRPGLGELQSLVNRVEISETEAAEALVARGFLPSDATNLIALRRVLPSASEVIRFAVREALDEGIVSRFGLDDDFPEAAVALAERVGLQREDLKFNWRAHWELPSITQAFEMLHRDVIQPDDLQLLLRTQDVMPFWRDKLTAIAFATFTRVDIRRFFRQGVFEIEDVVRRYQDIGYTLADAQLQADFVLAEDDDRNLWPEFRRVVSELRPRWVVAENVPGLLSIDGGRFFGGILDD</sequence>
<dbReference type="Pfam" id="PF00145">
    <property type="entry name" value="DNA_methylase"/>
    <property type="match status" value="1"/>
</dbReference>